<evidence type="ECO:0000313" key="2">
    <source>
        <dbReference type="Proteomes" id="UP001602013"/>
    </source>
</evidence>
<protein>
    <recommendedName>
        <fullName evidence="3">Tail terminator</fullName>
    </recommendedName>
</protein>
<reference evidence="1 2" key="1">
    <citation type="submission" date="2024-10" db="EMBL/GenBank/DDBJ databases">
        <title>The Natural Products Discovery Center: Release of the First 8490 Sequenced Strains for Exploring Actinobacteria Biosynthetic Diversity.</title>
        <authorList>
            <person name="Kalkreuter E."/>
            <person name="Kautsar S.A."/>
            <person name="Yang D."/>
            <person name="Bader C.D."/>
            <person name="Teijaro C.N."/>
            <person name="Fluegel L."/>
            <person name="Davis C.M."/>
            <person name="Simpson J.R."/>
            <person name="Lauterbach L."/>
            <person name="Steele A.D."/>
            <person name="Gui C."/>
            <person name="Meng S."/>
            <person name="Li G."/>
            <person name="Viehrig K."/>
            <person name="Ye F."/>
            <person name="Su P."/>
            <person name="Kiefer A.F."/>
            <person name="Nichols A."/>
            <person name="Cepeda A.J."/>
            <person name="Yan W."/>
            <person name="Fan B."/>
            <person name="Jiang Y."/>
            <person name="Adhikari A."/>
            <person name="Zheng C.-J."/>
            <person name="Schuster L."/>
            <person name="Cowan T.M."/>
            <person name="Smanski M.J."/>
            <person name="Chevrette M.G."/>
            <person name="De Carvalho L.P.S."/>
            <person name="Shen B."/>
        </authorList>
    </citation>
    <scope>NUCLEOTIDE SEQUENCE [LARGE SCALE GENOMIC DNA]</scope>
    <source>
        <strain evidence="1 2">NPDC002173</strain>
    </source>
</reference>
<dbReference type="RefSeq" id="WP_387417856.1">
    <property type="nucleotide sequence ID" value="NZ_JBIASD010000052.1"/>
</dbReference>
<proteinExistence type="predicted"/>
<sequence>MKPLVVFGDARAAGLDVLRAGLAGRPEQYAQGVTYGARPPVDRSPERPQLPFVLVALDVDLPQYPVNSRSTVRVTVWHRTSQDAVDLAQLCQGLLCVHSGPVIRGVRPLTGPVPAVDPLTAIDLATFTVAANVRPQVVAPKPEE</sequence>
<dbReference type="Proteomes" id="UP001602013">
    <property type="component" value="Unassembled WGS sequence"/>
</dbReference>
<evidence type="ECO:0000313" key="1">
    <source>
        <dbReference type="EMBL" id="MFF3671689.1"/>
    </source>
</evidence>
<name>A0ABW6T332_9ACTN</name>
<dbReference type="EMBL" id="JBIASD010000052">
    <property type="protein sequence ID" value="MFF3671689.1"/>
    <property type="molecule type" value="Genomic_DNA"/>
</dbReference>
<organism evidence="1 2">
    <name type="scientific">Microtetraspora malaysiensis</name>
    <dbReference type="NCBI Taxonomy" id="161358"/>
    <lineage>
        <taxon>Bacteria</taxon>
        <taxon>Bacillati</taxon>
        <taxon>Actinomycetota</taxon>
        <taxon>Actinomycetes</taxon>
        <taxon>Streptosporangiales</taxon>
        <taxon>Streptosporangiaceae</taxon>
        <taxon>Microtetraspora</taxon>
    </lineage>
</organism>
<comment type="caution">
    <text evidence="1">The sequence shown here is derived from an EMBL/GenBank/DDBJ whole genome shotgun (WGS) entry which is preliminary data.</text>
</comment>
<gene>
    <name evidence="1" type="ORF">ACFYXI_39510</name>
</gene>
<keyword evidence="2" id="KW-1185">Reference proteome</keyword>
<accession>A0ABW6T332</accession>
<evidence type="ECO:0008006" key="3">
    <source>
        <dbReference type="Google" id="ProtNLM"/>
    </source>
</evidence>